<evidence type="ECO:0000256" key="3">
    <source>
        <dbReference type="ARBA" id="ARBA00023274"/>
    </source>
</evidence>
<evidence type="ECO:0000256" key="4">
    <source>
        <dbReference type="ARBA" id="ARBA00035278"/>
    </source>
</evidence>
<dbReference type="AlphaFoldDB" id="A0A1W0X9Z0"/>
<feature type="compositionally biased region" description="Basic and acidic residues" evidence="6">
    <location>
        <begin position="217"/>
        <end position="226"/>
    </location>
</feature>
<dbReference type="GO" id="GO:0006412">
    <property type="term" value="P:translation"/>
    <property type="evidence" value="ECO:0007669"/>
    <property type="project" value="InterPro"/>
</dbReference>
<dbReference type="Pfam" id="PF01092">
    <property type="entry name" value="Ribosomal_S6e"/>
    <property type="match status" value="1"/>
</dbReference>
<dbReference type="Gene3D" id="1.20.5.2650">
    <property type="match status" value="1"/>
</dbReference>
<sequence>MKLNIAYPATGAQKLIEIEDEHKVRFFYDRRMGNEVAMDSLGDEWKGYTCRIAGGNDKQGFPMKQGVLTTGRVRLLMAKGVSCYRPRRTGERKRKSVHGCIVDSSLSVLSLVITKKGEGELPGITDKVVPRRLGPKRASHIRKLFNLTKDDDVRQFVVRRPLKEKEGKKLRTKAPKIQRLITPRRLQRKRFRVSLKKKRAEKSKGEAAEYAKLLTQRVKEEKERKESAKRRRSSASRSSDTGKTTPQPSVTEKAPKKTGKVPAKAPEAALQVVGGAKKSDQPAAKKGAAAPAVQAKSAAAAPAAKGKGDSKPAKEAAPKKAAPVAAAAKEQAPAKKAAAPAPAKKEAAAAPPKQSGAAKKK</sequence>
<feature type="compositionally biased region" description="Low complexity" evidence="6">
    <location>
        <begin position="281"/>
        <end position="305"/>
    </location>
</feature>
<dbReference type="Proteomes" id="UP000192578">
    <property type="component" value="Unassembled WGS sequence"/>
</dbReference>
<evidence type="ECO:0000256" key="1">
    <source>
        <dbReference type="ARBA" id="ARBA00009312"/>
    </source>
</evidence>
<feature type="region of interest" description="Disordered" evidence="6">
    <location>
        <begin position="164"/>
        <end position="361"/>
    </location>
</feature>
<dbReference type="GO" id="GO:0003735">
    <property type="term" value="F:structural constituent of ribosome"/>
    <property type="evidence" value="ECO:0007669"/>
    <property type="project" value="InterPro"/>
</dbReference>
<dbReference type="PANTHER" id="PTHR11502">
    <property type="entry name" value="40S RIBOSOMAL PROTEIN S6"/>
    <property type="match status" value="1"/>
</dbReference>
<dbReference type="InterPro" id="IPR018282">
    <property type="entry name" value="Ribosomal_eS6_CS"/>
</dbReference>
<name>A0A1W0X9Z0_HYPEX</name>
<evidence type="ECO:0000313" key="7">
    <source>
        <dbReference type="EMBL" id="OQV24347.1"/>
    </source>
</evidence>
<gene>
    <name evidence="7" type="ORF">BV898_01885</name>
</gene>
<evidence type="ECO:0000256" key="5">
    <source>
        <dbReference type="ARBA" id="ARBA00035403"/>
    </source>
</evidence>
<protein>
    <recommendedName>
        <fullName evidence="4">Small ribosomal subunit protein eS6</fullName>
    </recommendedName>
    <alternativeName>
        <fullName evidence="5">40S ribosomal protein S6</fullName>
    </alternativeName>
</protein>
<keyword evidence="3" id="KW-0687">Ribonucleoprotein</keyword>
<dbReference type="SMART" id="SM01405">
    <property type="entry name" value="Ribosomal_S6e"/>
    <property type="match status" value="1"/>
</dbReference>
<comment type="similarity">
    <text evidence="1">Belongs to the eukaryotic ribosomal protein eS6 family.</text>
</comment>
<evidence type="ECO:0000256" key="6">
    <source>
        <dbReference type="SAM" id="MobiDB-lite"/>
    </source>
</evidence>
<dbReference type="GO" id="GO:0005840">
    <property type="term" value="C:ribosome"/>
    <property type="evidence" value="ECO:0007669"/>
    <property type="project" value="UniProtKB-KW"/>
</dbReference>
<keyword evidence="8" id="KW-1185">Reference proteome</keyword>
<dbReference type="InterPro" id="IPR001377">
    <property type="entry name" value="Ribosomal_eS6"/>
</dbReference>
<evidence type="ECO:0000256" key="2">
    <source>
        <dbReference type="ARBA" id="ARBA00022980"/>
    </source>
</evidence>
<comment type="caution">
    <text evidence="7">The sequence shown here is derived from an EMBL/GenBank/DDBJ whole genome shotgun (WGS) entry which is preliminary data.</text>
</comment>
<evidence type="ECO:0000313" key="8">
    <source>
        <dbReference type="Proteomes" id="UP000192578"/>
    </source>
</evidence>
<dbReference type="EMBL" id="MTYJ01000007">
    <property type="protein sequence ID" value="OQV24347.1"/>
    <property type="molecule type" value="Genomic_DNA"/>
</dbReference>
<dbReference type="GO" id="GO:1990904">
    <property type="term" value="C:ribonucleoprotein complex"/>
    <property type="evidence" value="ECO:0007669"/>
    <property type="project" value="UniProtKB-KW"/>
</dbReference>
<dbReference type="PROSITE" id="PS00578">
    <property type="entry name" value="RIBOSOMAL_S6E"/>
    <property type="match status" value="1"/>
</dbReference>
<accession>A0A1W0X9Z0</accession>
<feature type="compositionally biased region" description="Basic residues" evidence="6">
    <location>
        <begin position="185"/>
        <end position="201"/>
    </location>
</feature>
<keyword evidence="2 7" id="KW-0689">Ribosomal protein</keyword>
<feature type="compositionally biased region" description="Low complexity" evidence="6">
    <location>
        <begin position="319"/>
        <end position="361"/>
    </location>
</feature>
<reference evidence="8" key="1">
    <citation type="submission" date="2017-01" db="EMBL/GenBank/DDBJ databases">
        <title>Comparative genomics of anhydrobiosis in the tardigrade Hypsibius dujardini.</title>
        <authorList>
            <person name="Yoshida Y."/>
            <person name="Koutsovoulos G."/>
            <person name="Laetsch D."/>
            <person name="Stevens L."/>
            <person name="Kumar S."/>
            <person name="Horikawa D."/>
            <person name="Ishino K."/>
            <person name="Komine S."/>
            <person name="Tomita M."/>
            <person name="Blaxter M."/>
            <person name="Arakawa K."/>
        </authorList>
    </citation>
    <scope>NUCLEOTIDE SEQUENCE [LARGE SCALE GENOMIC DNA]</scope>
    <source>
        <strain evidence="8">Z151</strain>
    </source>
</reference>
<proteinExistence type="inferred from homology"/>
<dbReference type="OrthoDB" id="10260596at2759"/>
<feature type="compositionally biased region" description="Polar residues" evidence="6">
    <location>
        <begin position="241"/>
        <end position="250"/>
    </location>
</feature>
<organism evidence="7 8">
    <name type="scientific">Hypsibius exemplaris</name>
    <name type="common">Freshwater tardigrade</name>
    <dbReference type="NCBI Taxonomy" id="2072580"/>
    <lineage>
        <taxon>Eukaryota</taxon>
        <taxon>Metazoa</taxon>
        <taxon>Ecdysozoa</taxon>
        <taxon>Tardigrada</taxon>
        <taxon>Eutardigrada</taxon>
        <taxon>Parachela</taxon>
        <taxon>Hypsibioidea</taxon>
        <taxon>Hypsibiidae</taxon>
        <taxon>Hypsibius</taxon>
    </lineage>
</organism>
<feature type="compositionally biased region" description="Basic and acidic residues" evidence="6">
    <location>
        <begin position="306"/>
        <end position="318"/>
    </location>
</feature>